<dbReference type="AlphaFoldDB" id="A0AA37NWU5"/>
<evidence type="ECO:0000313" key="2">
    <source>
        <dbReference type="Proteomes" id="UP001055114"/>
    </source>
</evidence>
<sequence length="398" mass="42863">MSLPNVNITLGNGNIGTVTLSDDGIAGLILTGKAVSSTLELNKVYVIASTGDLKKLGLTAENNPLAYKEVLGFYESAGDGAELHLLVVDAAKTLTEICSMEAGSPLKTLIDSAAGRIRLVGINRNPEAEYEPTVTSGIDQDVITAVTATQQVIDSYLKQIAPFVALLPALAWNGTTDSLYQPREGSQDSVSVVMASDGKYGASEYYSAAIGKVLGRLATCAVNISPARVRDGSLVAAGYLTNGKKPEESYSLWNALHDAGYIFYRTYIGKNGYYLNDDPTAVATTNDYHRLSLTRVIQKALVICYKTYIDEILDSVAVDPETGKLPQPMCKYYEQLLVRAVNTNMEGEISGFTAYIDPNQDLISTNVLKVQAKVVPTALLKEINVDLSFDNPFNKTSE</sequence>
<dbReference type="InterPro" id="IPR019694">
    <property type="entry name" value="Phage_HP1_Orf23"/>
</dbReference>
<gene>
    <name evidence="1" type="ORF">CE91St3_00670</name>
</gene>
<organism evidence="1 2">
    <name type="scientific">Parabacteroides merdae</name>
    <dbReference type="NCBI Taxonomy" id="46503"/>
    <lineage>
        <taxon>Bacteria</taxon>
        <taxon>Pseudomonadati</taxon>
        <taxon>Bacteroidota</taxon>
        <taxon>Bacteroidia</taxon>
        <taxon>Bacteroidales</taxon>
        <taxon>Tannerellaceae</taxon>
        <taxon>Parabacteroides</taxon>
    </lineage>
</organism>
<comment type="caution">
    <text evidence="1">The sequence shown here is derived from an EMBL/GenBank/DDBJ whole genome shotgun (WGS) entry which is preliminary data.</text>
</comment>
<proteinExistence type="predicted"/>
<accession>A0AA37NWU5</accession>
<dbReference type="Proteomes" id="UP001055114">
    <property type="component" value="Unassembled WGS sequence"/>
</dbReference>
<dbReference type="EMBL" id="BQNZ01000001">
    <property type="protein sequence ID" value="GKH70204.1"/>
    <property type="molecule type" value="Genomic_DNA"/>
</dbReference>
<protein>
    <recommendedName>
        <fullName evidence="3">DUF2586 family protein</fullName>
    </recommendedName>
</protein>
<name>A0AA37NWU5_9BACT</name>
<dbReference type="Pfam" id="PF10758">
    <property type="entry name" value="DUF2586"/>
    <property type="match status" value="1"/>
</dbReference>
<dbReference type="RefSeq" id="WP_244063623.1">
    <property type="nucleotide sequence ID" value="NZ_BQNZ01000001.1"/>
</dbReference>
<reference evidence="1" key="1">
    <citation type="submission" date="2022-01" db="EMBL/GenBank/DDBJ databases">
        <title>Novel bile acid biosynthetic pathways are enriched in the microbiome of centenarians.</title>
        <authorList>
            <person name="Sato Y."/>
            <person name="Atarashi K."/>
            <person name="Plichta R.D."/>
            <person name="Arai Y."/>
            <person name="Sasajima S."/>
            <person name="Kearney M.S."/>
            <person name="Suda W."/>
            <person name="Takeshita K."/>
            <person name="Sasaki T."/>
            <person name="Okamoto S."/>
            <person name="Skelly N.A."/>
            <person name="Okamura Y."/>
            <person name="Vlamakis H."/>
            <person name="Li Y."/>
            <person name="Tanoue T."/>
            <person name="Takei H."/>
            <person name="Nittono H."/>
            <person name="Narushima S."/>
            <person name="Irie J."/>
            <person name="Itoh H."/>
            <person name="Moriya K."/>
            <person name="Sugiura Y."/>
            <person name="Suematsu M."/>
            <person name="Moritoki N."/>
            <person name="Shibata S."/>
            <person name="Littman R.D."/>
            <person name="Fischbach A.M."/>
            <person name="Uwamino Y."/>
            <person name="Inoue T."/>
            <person name="Honda A."/>
            <person name="Hattori M."/>
            <person name="Murai T."/>
            <person name="Xavier J.R."/>
            <person name="Hirose N."/>
            <person name="Honda K."/>
        </authorList>
    </citation>
    <scope>NUCLEOTIDE SEQUENCE</scope>
    <source>
        <strain evidence="1">CE91-St3</strain>
    </source>
</reference>
<evidence type="ECO:0000313" key="1">
    <source>
        <dbReference type="EMBL" id="GKH70204.1"/>
    </source>
</evidence>
<evidence type="ECO:0008006" key="3">
    <source>
        <dbReference type="Google" id="ProtNLM"/>
    </source>
</evidence>